<dbReference type="GO" id="GO:0005886">
    <property type="term" value="C:plasma membrane"/>
    <property type="evidence" value="ECO:0007669"/>
    <property type="project" value="UniProtKB-SubCell"/>
</dbReference>
<evidence type="ECO:0000259" key="7">
    <source>
        <dbReference type="PROSITE" id="PS50850"/>
    </source>
</evidence>
<dbReference type="InterPro" id="IPR036259">
    <property type="entry name" value="MFS_trans_sf"/>
</dbReference>
<comment type="subcellular location">
    <subcellularLocation>
        <location evidence="1">Cell membrane</location>
        <topology evidence="1">Multi-pass membrane protein</topology>
    </subcellularLocation>
</comment>
<feature type="transmembrane region" description="Helical" evidence="6">
    <location>
        <begin position="163"/>
        <end position="182"/>
    </location>
</feature>
<feature type="transmembrane region" description="Helical" evidence="6">
    <location>
        <begin position="106"/>
        <end position="127"/>
    </location>
</feature>
<feature type="region of interest" description="Disordered" evidence="5">
    <location>
        <begin position="431"/>
        <end position="456"/>
    </location>
</feature>
<dbReference type="Pfam" id="PF07690">
    <property type="entry name" value="MFS_1"/>
    <property type="match status" value="1"/>
</dbReference>
<evidence type="ECO:0000256" key="2">
    <source>
        <dbReference type="ARBA" id="ARBA00022692"/>
    </source>
</evidence>
<sequence>MLVTAEAGEAGASDPVGGAPERDASDHGFRAYGTLLAAPSRTLMVLAGLLARAPIAVLGFGFLYFTHASTGSYALGGLTSGLAIASMGLIGPLAGRVADRRGQRQLLLASAILHPLAVAGAVASGYLGSMVGLVIMSVFCGVTVAPVGAFMRARWSTLVEDSFLLRTAFAIEAVADEIVWVFGPAVAALLAAGVAPAGGLILSGVIGPLGALFLRAMPDAKPLPVAEGHVHRPGQLLRSAPFLILLVASFATGIGFGINDLSIVSLATSSGVPELAGTVLTAYSIGSASGGFLFGALSTRLRSRQMLVGTALALFITWAALALAPTIWWFYPLGFFAGATIAPLMIAVNHIAHEIVPPAIITEALAWLNTLVICGMSIGSFVGGLINDAAGPRTAFVVVACTSAVPLVLVLLGVRAFSSHRLTPAVDSAGGLGSAGSGRRHGRVTATMSSVPSPRSTACAKRDLHTCMRGTGRDACEAASTMSSQFFSTSAMLACGLRSPSTYFAVFTREMGDDIWPPSRMPRSC</sequence>
<dbReference type="Gene3D" id="1.20.1250.20">
    <property type="entry name" value="MFS general substrate transporter like domains"/>
    <property type="match status" value="2"/>
</dbReference>
<evidence type="ECO:0000256" key="6">
    <source>
        <dbReference type="SAM" id="Phobius"/>
    </source>
</evidence>
<evidence type="ECO:0000256" key="3">
    <source>
        <dbReference type="ARBA" id="ARBA00022989"/>
    </source>
</evidence>
<evidence type="ECO:0000256" key="4">
    <source>
        <dbReference type="ARBA" id="ARBA00023136"/>
    </source>
</evidence>
<dbReference type="SUPFAM" id="SSF103473">
    <property type="entry name" value="MFS general substrate transporter"/>
    <property type="match status" value="1"/>
</dbReference>
<evidence type="ECO:0000256" key="1">
    <source>
        <dbReference type="ARBA" id="ARBA00004651"/>
    </source>
</evidence>
<feature type="transmembrane region" description="Helical" evidence="6">
    <location>
        <begin position="306"/>
        <end position="324"/>
    </location>
</feature>
<protein>
    <submittedName>
        <fullName evidence="8">MFS transporter</fullName>
    </submittedName>
</protein>
<feature type="transmembrane region" description="Helical" evidence="6">
    <location>
        <begin position="133"/>
        <end position="151"/>
    </location>
</feature>
<feature type="transmembrane region" description="Helical" evidence="6">
    <location>
        <begin position="364"/>
        <end position="383"/>
    </location>
</feature>
<dbReference type="KEGG" id="huw:FPZ11_00180"/>
<proteinExistence type="predicted"/>
<keyword evidence="9" id="KW-1185">Reference proteome</keyword>
<feature type="transmembrane region" description="Helical" evidence="6">
    <location>
        <begin position="188"/>
        <end position="214"/>
    </location>
</feature>
<feature type="transmembrane region" description="Helical" evidence="6">
    <location>
        <begin position="71"/>
        <end position="94"/>
    </location>
</feature>
<keyword evidence="2 6" id="KW-0812">Transmembrane</keyword>
<evidence type="ECO:0000256" key="5">
    <source>
        <dbReference type="SAM" id="MobiDB-lite"/>
    </source>
</evidence>
<feature type="transmembrane region" description="Helical" evidence="6">
    <location>
        <begin position="242"/>
        <end position="263"/>
    </location>
</feature>
<dbReference type="PROSITE" id="PS50850">
    <property type="entry name" value="MFS"/>
    <property type="match status" value="1"/>
</dbReference>
<dbReference type="PANTHER" id="PTHR23542">
    <property type="match status" value="1"/>
</dbReference>
<evidence type="ECO:0000313" key="9">
    <source>
        <dbReference type="Proteomes" id="UP000320216"/>
    </source>
</evidence>
<feature type="compositionally biased region" description="Polar residues" evidence="5">
    <location>
        <begin position="446"/>
        <end position="456"/>
    </location>
</feature>
<feature type="transmembrane region" description="Helical" evidence="6">
    <location>
        <begin position="275"/>
        <end position="294"/>
    </location>
</feature>
<dbReference type="GO" id="GO:0022857">
    <property type="term" value="F:transmembrane transporter activity"/>
    <property type="evidence" value="ECO:0007669"/>
    <property type="project" value="InterPro"/>
</dbReference>
<dbReference type="InterPro" id="IPR011701">
    <property type="entry name" value="MFS"/>
</dbReference>
<feature type="domain" description="Major facilitator superfamily (MFS) profile" evidence="7">
    <location>
        <begin position="241"/>
        <end position="525"/>
    </location>
</feature>
<feature type="transmembrane region" description="Helical" evidence="6">
    <location>
        <begin position="395"/>
        <end position="414"/>
    </location>
</feature>
<organism evidence="8 9">
    <name type="scientific">Humibacter ginsenosidimutans</name>
    <dbReference type="NCBI Taxonomy" id="2599293"/>
    <lineage>
        <taxon>Bacteria</taxon>
        <taxon>Bacillati</taxon>
        <taxon>Actinomycetota</taxon>
        <taxon>Actinomycetes</taxon>
        <taxon>Micrococcales</taxon>
        <taxon>Microbacteriaceae</taxon>
        <taxon>Humibacter</taxon>
    </lineage>
</organism>
<dbReference type="PANTHER" id="PTHR23542:SF1">
    <property type="entry name" value="MAJOR FACILITATOR SUPERFAMILY (MFS) PROFILE DOMAIN-CONTAINING PROTEIN"/>
    <property type="match status" value="1"/>
</dbReference>
<dbReference type="OrthoDB" id="9180256at2"/>
<accession>A0A5B8LY52</accession>
<feature type="transmembrane region" description="Helical" evidence="6">
    <location>
        <begin position="330"/>
        <end position="352"/>
    </location>
</feature>
<evidence type="ECO:0000313" key="8">
    <source>
        <dbReference type="EMBL" id="QDZ13438.1"/>
    </source>
</evidence>
<reference evidence="8 9" key="1">
    <citation type="submission" date="2019-07" db="EMBL/GenBank/DDBJ databases">
        <title>Full genome sequence of Humibacter sp. WJ7-1.</title>
        <authorList>
            <person name="Im W.-T."/>
        </authorList>
    </citation>
    <scope>NUCLEOTIDE SEQUENCE [LARGE SCALE GENOMIC DNA]</scope>
    <source>
        <strain evidence="8 9">WJ7-1</strain>
    </source>
</reference>
<keyword evidence="3 6" id="KW-1133">Transmembrane helix</keyword>
<dbReference type="Proteomes" id="UP000320216">
    <property type="component" value="Chromosome"/>
</dbReference>
<gene>
    <name evidence="8" type="ORF">FPZ11_00180</name>
</gene>
<dbReference type="EMBL" id="CP042305">
    <property type="protein sequence ID" value="QDZ13438.1"/>
    <property type="molecule type" value="Genomic_DNA"/>
</dbReference>
<dbReference type="InterPro" id="IPR020846">
    <property type="entry name" value="MFS_dom"/>
</dbReference>
<dbReference type="AlphaFoldDB" id="A0A5B8LY52"/>
<name>A0A5B8LY52_9MICO</name>
<keyword evidence="4 6" id="KW-0472">Membrane</keyword>
<feature type="region of interest" description="Disordered" evidence="5">
    <location>
        <begin position="1"/>
        <end position="20"/>
    </location>
</feature>
<feature type="transmembrane region" description="Helical" evidence="6">
    <location>
        <begin position="43"/>
        <end position="65"/>
    </location>
</feature>